<evidence type="ECO:0000313" key="4">
    <source>
        <dbReference type="Proteomes" id="UP000481350"/>
    </source>
</evidence>
<reference evidence="4 5" key="1">
    <citation type="journal article" date="2019" name="Nat. Med.">
        <title>A library of human gut bacterial isolates paired with longitudinal multiomics data enables mechanistic microbiome research.</title>
        <authorList>
            <person name="Poyet M."/>
            <person name="Groussin M."/>
            <person name="Gibbons S.M."/>
            <person name="Avila-Pacheco J."/>
            <person name="Jiang X."/>
            <person name="Kearney S.M."/>
            <person name="Perrotta A.R."/>
            <person name="Berdy B."/>
            <person name="Zhao S."/>
            <person name="Lieberman T.D."/>
            <person name="Swanson P.K."/>
            <person name="Smith M."/>
            <person name="Roesemann S."/>
            <person name="Alexander J.E."/>
            <person name="Rich S.A."/>
            <person name="Livny J."/>
            <person name="Vlamakis H."/>
            <person name="Clish C."/>
            <person name="Bullock K."/>
            <person name="Deik A."/>
            <person name="Scott J."/>
            <person name="Pierce K.A."/>
            <person name="Xavier R.J."/>
            <person name="Alm E.J."/>
        </authorList>
    </citation>
    <scope>NUCLEOTIDE SEQUENCE [LARGE SCALE GENOMIC DNA]</scope>
    <source>
        <strain evidence="2 4">BIOML-A283</strain>
        <strain evidence="3 5">BIOML-A284</strain>
    </source>
</reference>
<evidence type="ECO:0000313" key="3">
    <source>
        <dbReference type="EMBL" id="KAB6918372.1"/>
    </source>
</evidence>
<feature type="transmembrane region" description="Helical" evidence="1">
    <location>
        <begin position="25"/>
        <end position="47"/>
    </location>
</feature>
<sequence>MVQVSMDIFGQTFVFFVVYDWNHTAAFASLLLGCAAISLPLMPLFGIGMTKLGPRWNGDAFPGLCRRLGLCGWIRNTFPGMLRTMVRLAAFHVAGAAASTDFDDRTGVQQ</sequence>
<name>A0A133L635_BIFLN</name>
<protein>
    <submittedName>
        <fullName evidence="2">Uncharacterized protein</fullName>
    </submittedName>
</protein>
<evidence type="ECO:0000313" key="5">
    <source>
        <dbReference type="Proteomes" id="UP000491334"/>
    </source>
</evidence>
<gene>
    <name evidence="2" type="ORF">GBJ98_06050</name>
    <name evidence="3" type="ORF">GBK06_05905</name>
</gene>
<dbReference type="EMBL" id="WDZP01000011">
    <property type="protein sequence ID" value="KAB6918372.1"/>
    <property type="molecule type" value="Genomic_DNA"/>
</dbReference>
<evidence type="ECO:0000313" key="2">
    <source>
        <dbReference type="EMBL" id="KAB6912912.1"/>
    </source>
</evidence>
<dbReference type="RefSeq" id="WP_011068669.1">
    <property type="nucleotide sequence ID" value="NZ_JADNLW010000007.1"/>
</dbReference>
<dbReference type="EMBL" id="WDZO01000011">
    <property type="protein sequence ID" value="KAB6912912.1"/>
    <property type="molecule type" value="Genomic_DNA"/>
</dbReference>
<comment type="caution">
    <text evidence="2">The sequence shown here is derived from an EMBL/GenBank/DDBJ whole genome shotgun (WGS) entry which is preliminary data.</text>
</comment>
<dbReference type="Proteomes" id="UP000481350">
    <property type="component" value="Unassembled WGS sequence"/>
</dbReference>
<accession>A0A133L635</accession>
<organism evidence="2 4">
    <name type="scientific">Bifidobacterium longum</name>
    <dbReference type="NCBI Taxonomy" id="216816"/>
    <lineage>
        <taxon>Bacteria</taxon>
        <taxon>Bacillati</taxon>
        <taxon>Actinomycetota</taxon>
        <taxon>Actinomycetes</taxon>
        <taxon>Bifidobacteriales</taxon>
        <taxon>Bifidobacteriaceae</taxon>
        <taxon>Bifidobacterium</taxon>
    </lineage>
</organism>
<dbReference type="Proteomes" id="UP000491334">
    <property type="component" value="Unassembled WGS sequence"/>
</dbReference>
<keyword evidence="1" id="KW-0812">Transmembrane</keyword>
<dbReference type="AlphaFoldDB" id="A0A133L635"/>
<evidence type="ECO:0000256" key="1">
    <source>
        <dbReference type="SAM" id="Phobius"/>
    </source>
</evidence>
<keyword evidence="1" id="KW-0472">Membrane</keyword>
<keyword evidence="1" id="KW-1133">Transmembrane helix</keyword>
<proteinExistence type="predicted"/>